<dbReference type="SUPFAM" id="SSF53335">
    <property type="entry name" value="S-adenosyl-L-methionine-dependent methyltransferases"/>
    <property type="match status" value="1"/>
</dbReference>
<proteinExistence type="inferred from homology"/>
<dbReference type="Pfam" id="PF21148">
    <property type="entry name" value="NSUN5_fdxn-like"/>
    <property type="match status" value="1"/>
</dbReference>
<evidence type="ECO:0000256" key="5">
    <source>
        <dbReference type="PROSITE-ProRule" id="PRU01023"/>
    </source>
</evidence>
<evidence type="ECO:0000256" key="6">
    <source>
        <dbReference type="SAM" id="MobiDB-lite"/>
    </source>
</evidence>
<keyword evidence="1 5" id="KW-0489">Methyltransferase</keyword>
<dbReference type="PRINTS" id="PR02008">
    <property type="entry name" value="RCMTFAMILY"/>
</dbReference>
<comment type="similarity">
    <text evidence="5">Belongs to the class I-like SAM-binding methyltransferase superfamily. RsmB/NOP family.</text>
</comment>
<dbReference type="PANTHER" id="PTHR22807:SF4">
    <property type="entry name" value="28S RRNA (CYTOSINE-C(5))-METHYLTRANSFERASE"/>
    <property type="match status" value="1"/>
</dbReference>
<name>A0AAV2TD32_CALDB</name>
<protein>
    <recommendedName>
        <fullName evidence="7">SAM-dependent MTase RsmB/NOP-type domain-containing protein</fullName>
    </recommendedName>
</protein>
<dbReference type="InterPro" id="IPR049561">
    <property type="entry name" value="NSUN5_7_fdxn-like"/>
</dbReference>
<feature type="compositionally biased region" description="Basic residues" evidence="6">
    <location>
        <begin position="558"/>
        <end position="568"/>
    </location>
</feature>
<dbReference type="GO" id="GO:0005730">
    <property type="term" value="C:nucleolus"/>
    <property type="evidence" value="ECO:0007669"/>
    <property type="project" value="TreeGrafter"/>
</dbReference>
<evidence type="ECO:0000259" key="7">
    <source>
        <dbReference type="PROSITE" id="PS51686"/>
    </source>
</evidence>
<dbReference type="InterPro" id="IPR029063">
    <property type="entry name" value="SAM-dependent_MTases_sf"/>
</dbReference>
<evidence type="ECO:0000256" key="3">
    <source>
        <dbReference type="ARBA" id="ARBA00022691"/>
    </source>
</evidence>
<comment type="caution">
    <text evidence="8">The sequence shown here is derived from an EMBL/GenBank/DDBJ whole genome shotgun (WGS) entry which is preliminary data.</text>
</comment>
<feature type="compositionally biased region" description="Basic and acidic residues" evidence="6">
    <location>
        <begin position="545"/>
        <end position="557"/>
    </location>
</feature>
<gene>
    <name evidence="8" type="ORF">CDAUBV1_LOCUS7195</name>
</gene>
<dbReference type="GO" id="GO:0003723">
    <property type="term" value="F:RNA binding"/>
    <property type="evidence" value="ECO:0007669"/>
    <property type="project" value="UniProtKB-UniRule"/>
</dbReference>
<dbReference type="Proteomes" id="UP001497525">
    <property type="component" value="Unassembled WGS sequence"/>
</dbReference>
<keyword evidence="2 5" id="KW-0808">Transferase</keyword>
<feature type="binding site" evidence="5">
    <location>
        <position position="362"/>
    </location>
    <ligand>
        <name>S-adenosyl-L-methionine</name>
        <dbReference type="ChEBI" id="CHEBI:59789"/>
    </ligand>
</feature>
<reference evidence="8" key="1">
    <citation type="submission" date="2024-06" db="EMBL/GenBank/DDBJ databases">
        <authorList>
            <person name="Liu X."/>
            <person name="Lenzi L."/>
            <person name="Haldenby T S."/>
            <person name="Uol C."/>
        </authorList>
    </citation>
    <scope>NUCLEOTIDE SEQUENCE</scope>
</reference>
<dbReference type="Gene3D" id="3.30.70.1170">
    <property type="entry name" value="Sun protein, domain 3"/>
    <property type="match status" value="1"/>
</dbReference>
<evidence type="ECO:0000313" key="9">
    <source>
        <dbReference type="Proteomes" id="UP001497525"/>
    </source>
</evidence>
<sequence length="576" mass="64918">MSTDPSTIYDETALAVCLVLGRARRLKSAVYDSNFKSDIRKIYALACKTLDSVKILDRTLMNSGLVEGADRAHLSANDLSEGSTACQFCLLCVLAYDLLYRGKFARHDITIRRLYNITNDSKSSNKLRRAYKEAIRSSKAHDLGSIEEVEMKRIKLPCYARVNKLLTSLDEILTELNSNGLEQIIYEVNSVSYKRFLKKVRKLQNGQFMLDYHLHDELLIFPSATSITNLDLYKAHKLVIQDKASCLVPVLLRPEPDADILDACAAPGNKTLQMISLLSSEATLFAIDRDPTRFRRLCENLAASGADRLSVVGPTDVNSLPHNNEHSAEGNEQPRVELICADFLSIDPADPRFARVKYILLDPSCSGSGLYLRQPDGDVHTGEKTKMNSTALTTTTTVPRPTEVELQHEQNADRLKRLSNLQACLLHHALEFPNVKRVIYSTCSVNTEENENVITECVQRHGDQFKLKQLWSTVKHTPRGSRMWKNRGHNELACEACIRARPEEDLTIGFFIACFELKKSRYSVVPQEGRGGKRKRTVKTSDSSNIEKEQETKEPKAGRNKSRKKRRKTSADKPCN</sequence>
<dbReference type="PANTHER" id="PTHR22807">
    <property type="entry name" value="NOP2 YEAST -RELATED NOL1/NOP2/FMU SUN DOMAIN-CONTAINING"/>
    <property type="match status" value="1"/>
</dbReference>
<accession>A0AAV2TD32</accession>
<dbReference type="AlphaFoldDB" id="A0AAV2TD32"/>
<feature type="binding site" evidence="5">
    <location>
        <position position="288"/>
    </location>
    <ligand>
        <name>S-adenosyl-L-methionine</name>
        <dbReference type="ChEBI" id="CHEBI:59789"/>
    </ligand>
</feature>
<keyword evidence="3 5" id="KW-0949">S-adenosyl-L-methionine</keyword>
<feature type="binding site" evidence="5">
    <location>
        <begin position="264"/>
        <end position="270"/>
    </location>
    <ligand>
        <name>S-adenosyl-L-methionine</name>
        <dbReference type="ChEBI" id="CHEBI:59789"/>
    </ligand>
</feature>
<evidence type="ECO:0000256" key="1">
    <source>
        <dbReference type="ARBA" id="ARBA00022603"/>
    </source>
</evidence>
<evidence type="ECO:0000256" key="4">
    <source>
        <dbReference type="ARBA" id="ARBA00022884"/>
    </source>
</evidence>
<dbReference type="GO" id="GO:0070475">
    <property type="term" value="P:rRNA base methylation"/>
    <property type="evidence" value="ECO:0007669"/>
    <property type="project" value="TreeGrafter"/>
</dbReference>
<feature type="active site" description="Nucleophile" evidence="5">
    <location>
        <position position="443"/>
    </location>
</feature>
<dbReference type="InterPro" id="IPR023267">
    <property type="entry name" value="RCMT"/>
</dbReference>
<evidence type="ECO:0000313" key="8">
    <source>
        <dbReference type="EMBL" id="CAL5133979.1"/>
    </source>
</evidence>
<dbReference type="GO" id="GO:0008173">
    <property type="term" value="F:RNA methyltransferase activity"/>
    <property type="evidence" value="ECO:0007669"/>
    <property type="project" value="InterPro"/>
</dbReference>
<organism evidence="8 9">
    <name type="scientific">Calicophoron daubneyi</name>
    <name type="common">Rumen fluke</name>
    <name type="synonym">Paramphistomum daubneyi</name>
    <dbReference type="NCBI Taxonomy" id="300641"/>
    <lineage>
        <taxon>Eukaryota</taxon>
        <taxon>Metazoa</taxon>
        <taxon>Spiralia</taxon>
        <taxon>Lophotrochozoa</taxon>
        <taxon>Platyhelminthes</taxon>
        <taxon>Trematoda</taxon>
        <taxon>Digenea</taxon>
        <taxon>Plagiorchiida</taxon>
        <taxon>Pronocephalata</taxon>
        <taxon>Paramphistomoidea</taxon>
        <taxon>Paramphistomidae</taxon>
        <taxon>Calicophoron</taxon>
    </lineage>
</organism>
<feature type="region of interest" description="Disordered" evidence="6">
    <location>
        <begin position="525"/>
        <end position="576"/>
    </location>
</feature>
<feature type="domain" description="SAM-dependent MTase RsmB/NOP-type" evidence="7">
    <location>
        <begin position="148"/>
        <end position="518"/>
    </location>
</feature>
<dbReference type="PROSITE" id="PS51686">
    <property type="entry name" value="SAM_MT_RSMB_NOP"/>
    <property type="match status" value="1"/>
</dbReference>
<feature type="binding site" evidence="5">
    <location>
        <position position="342"/>
    </location>
    <ligand>
        <name>S-adenosyl-L-methionine</name>
        <dbReference type="ChEBI" id="CHEBI:59789"/>
    </ligand>
</feature>
<dbReference type="Gene3D" id="3.40.50.150">
    <property type="entry name" value="Vaccinia Virus protein VP39"/>
    <property type="match status" value="1"/>
</dbReference>
<evidence type="ECO:0000256" key="2">
    <source>
        <dbReference type="ARBA" id="ARBA00022679"/>
    </source>
</evidence>
<dbReference type="EMBL" id="CAXLJL010000168">
    <property type="protein sequence ID" value="CAL5133979.1"/>
    <property type="molecule type" value="Genomic_DNA"/>
</dbReference>
<dbReference type="InterPro" id="IPR001678">
    <property type="entry name" value="MeTrfase_RsmB-F_NOP2_dom"/>
</dbReference>
<keyword evidence="4 5" id="KW-0694">RNA-binding</keyword>
<dbReference type="Pfam" id="PF01189">
    <property type="entry name" value="Methyltr_RsmB-F"/>
    <property type="match status" value="2"/>
</dbReference>
<dbReference type="InterPro" id="IPR049560">
    <property type="entry name" value="MeTrfase_RsmB-F_NOP2_cat"/>
</dbReference>